<proteinExistence type="predicted"/>
<gene>
    <name evidence="1" type="ORF">C2H86_28610</name>
</gene>
<evidence type="ECO:0000313" key="1">
    <source>
        <dbReference type="EMBL" id="QHW08406.1"/>
    </source>
</evidence>
<reference evidence="1 2" key="1">
    <citation type="submission" date="2020-02" db="EMBL/GenBank/DDBJ databases">
        <title>Pseudomonas Putida W5 Complete Genome Assembly.</title>
        <authorList>
            <person name="Yuan Z.-C."/>
            <person name="Shaw G.A."/>
            <person name="Cusano A.D."/>
            <person name="Caddey B.J."/>
            <person name="Weselowski B.J."/>
        </authorList>
    </citation>
    <scope>NUCLEOTIDE SEQUENCE [LARGE SCALE GENOMIC DNA]</scope>
    <source>
        <strain evidence="1 2">W5</strain>
    </source>
</reference>
<name>A0A6I7ERM6_PSEPU</name>
<dbReference type="Proteomes" id="UP000464480">
    <property type="component" value="Chromosome"/>
</dbReference>
<organism evidence="1 2">
    <name type="scientific">Pseudomonas putida</name>
    <name type="common">Arthrobacter siderocapsulatus</name>
    <dbReference type="NCBI Taxonomy" id="303"/>
    <lineage>
        <taxon>Bacteria</taxon>
        <taxon>Pseudomonadati</taxon>
        <taxon>Pseudomonadota</taxon>
        <taxon>Gammaproteobacteria</taxon>
        <taxon>Pseudomonadales</taxon>
        <taxon>Pseudomonadaceae</taxon>
        <taxon>Pseudomonas</taxon>
    </lineage>
</organism>
<sequence length="123" mass="13085">MARYAGPVLDHQWFIAQGFPAVVAAQAQGVAVGHHQAFGLTEAAHGVAVTVDHRGQLAGFIVAVLGQRFDGLVVDYALDVGQAAQRLVVVQMYADTTGDTERSEVQEEADLTLTVFSPVTNNH</sequence>
<dbReference type="AlphaFoldDB" id="A0A6I7ERM6"/>
<evidence type="ECO:0000313" key="2">
    <source>
        <dbReference type="Proteomes" id="UP000464480"/>
    </source>
</evidence>
<protein>
    <submittedName>
        <fullName evidence="1">Uncharacterized protein</fullName>
    </submittedName>
</protein>
<accession>A0A6I7ERM6</accession>
<dbReference type="EMBL" id="CP026115">
    <property type="protein sequence ID" value="QHW08406.1"/>
    <property type="molecule type" value="Genomic_DNA"/>
</dbReference>